<dbReference type="Proteomes" id="UP001155280">
    <property type="component" value="Unassembled WGS sequence"/>
</dbReference>
<dbReference type="RefSeq" id="WP_241551527.1">
    <property type="nucleotide sequence ID" value="NZ_JANCNS010000002.1"/>
</dbReference>
<keyword evidence="2" id="KW-0012">Acyltransferase</keyword>
<protein>
    <submittedName>
        <fullName evidence="5">GNAT family N-acetyltransferase</fullName>
    </submittedName>
</protein>
<organism evidence="5 6">
    <name type="scientific">Christiangramia oceanisediminis</name>
    <dbReference type="NCBI Taxonomy" id="2920386"/>
    <lineage>
        <taxon>Bacteria</taxon>
        <taxon>Pseudomonadati</taxon>
        <taxon>Bacteroidota</taxon>
        <taxon>Flavobacteriia</taxon>
        <taxon>Flavobacteriales</taxon>
        <taxon>Flavobacteriaceae</taxon>
        <taxon>Christiangramia</taxon>
    </lineage>
</organism>
<dbReference type="PANTHER" id="PTHR43792">
    <property type="entry name" value="GNAT FAMILY, PUTATIVE (AFU_ORTHOLOGUE AFUA_3G00765)-RELATED-RELATED"/>
    <property type="match status" value="1"/>
</dbReference>
<accession>A0A9X2KYL2</accession>
<comment type="similarity">
    <text evidence="3">Belongs to the acetyltransferase family. RimJ subfamily.</text>
</comment>
<dbReference type="PANTHER" id="PTHR43792:SF8">
    <property type="entry name" value="[RIBOSOMAL PROTEIN US5]-ALANINE N-ACETYLTRANSFERASE"/>
    <property type="match status" value="1"/>
</dbReference>
<dbReference type="InterPro" id="IPR000182">
    <property type="entry name" value="GNAT_dom"/>
</dbReference>
<gene>
    <name evidence="5" type="ORF">MKO06_12705</name>
</gene>
<dbReference type="InterPro" id="IPR051531">
    <property type="entry name" value="N-acetyltransferase"/>
</dbReference>
<dbReference type="Pfam" id="PF13302">
    <property type="entry name" value="Acetyltransf_3"/>
    <property type="match status" value="1"/>
</dbReference>
<evidence type="ECO:0000259" key="4">
    <source>
        <dbReference type="PROSITE" id="PS51186"/>
    </source>
</evidence>
<keyword evidence="1" id="KW-0808">Transferase</keyword>
<evidence type="ECO:0000256" key="2">
    <source>
        <dbReference type="ARBA" id="ARBA00023315"/>
    </source>
</evidence>
<dbReference type="Gene3D" id="3.40.630.30">
    <property type="match status" value="1"/>
</dbReference>
<dbReference type="EMBL" id="JANCNS010000002">
    <property type="protein sequence ID" value="MCP9200773.1"/>
    <property type="molecule type" value="Genomic_DNA"/>
</dbReference>
<dbReference type="SUPFAM" id="SSF55729">
    <property type="entry name" value="Acyl-CoA N-acyltransferases (Nat)"/>
    <property type="match status" value="1"/>
</dbReference>
<keyword evidence="6" id="KW-1185">Reference proteome</keyword>
<evidence type="ECO:0000256" key="1">
    <source>
        <dbReference type="ARBA" id="ARBA00022679"/>
    </source>
</evidence>
<reference evidence="5" key="1">
    <citation type="submission" date="2022-07" db="EMBL/GenBank/DDBJ databases">
        <title>Gramela sediminis sp. nov., isolated from deep-sea sediment of the Indian Ocean.</title>
        <authorList>
            <person name="Shi H."/>
        </authorList>
    </citation>
    <scope>NUCLEOTIDE SEQUENCE</scope>
    <source>
        <strain evidence="5">GC03-9</strain>
    </source>
</reference>
<proteinExistence type="inferred from homology"/>
<evidence type="ECO:0000313" key="5">
    <source>
        <dbReference type="EMBL" id="MCP9200773.1"/>
    </source>
</evidence>
<feature type="domain" description="N-acetyltransferase" evidence="4">
    <location>
        <begin position="23"/>
        <end position="175"/>
    </location>
</feature>
<comment type="caution">
    <text evidence="5">The sequence shown here is derived from an EMBL/GenBank/DDBJ whole genome shotgun (WGS) entry which is preliminary data.</text>
</comment>
<dbReference type="PROSITE" id="PS51186">
    <property type="entry name" value="GNAT"/>
    <property type="match status" value="1"/>
</dbReference>
<dbReference type="GO" id="GO:0016747">
    <property type="term" value="F:acyltransferase activity, transferring groups other than amino-acyl groups"/>
    <property type="evidence" value="ECO:0007669"/>
    <property type="project" value="InterPro"/>
</dbReference>
<evidence type="ECO:0000313" key="6">
    <source>
        <dbReference type="Proteomes" id="UP001155280"/>
    </source>
</evidence>
<evidence type="ECO:0000256" key="3">
    <source>
        <dbReference type="ARBA" id="ARBA00038502"/>
    </source>
</evidence>
<dbReference type="AlphaFoldDB" id="A0A9X2KYL2"/>
<name>A0A9X2KYL2_9FLAO</name>
<sequence length="175" mass="20482">MKIPNLETSRLLLKKVVNEDQQNIYRGLSHPEVIKYYGVSYSTFKETEEQMRWYSNLEKSGAGRWWSIRVKETEEFCGAIGINDHHPEHNKAEIGFWLLPQFWGRGLIQEAAESLIHHLFEDLKLNRLEAYVEAANSKSSRVLEKLGFIHEGTMRDSEIKNGEFIDVKIYARLNR</sequence>
<dbReference type="InterPro" id="IPR016181">
    <property type="entry name" value="Acyl_CoA_acyltransferase"/>
</dbReference>